<evidence type="ECO:0000259" key="4">
    <source>
        <dbReference type="PROSITE" id="PS51898"/>
    </source>
</evidence>
<keyword evidence="6" id="KW-1185">Reference proteome</keyword>
<evidence type="ECO:0000313" key="6">
    <source>
        <dbReference type="Proteomes" id="UP000649345"/>
    </source>
</evidence>
<dbReference type="InterPro" id="IPR010998">
    <property type="entry name" value="Integrase_recombinase_N"/>
</dbReference>
<dbReference type="InterPro" id="IPR004191">
    <property type="entry name" value="Integrase_Tn916-type_DNA-bd_N"/>
</dbReference>
<dbReference type="SUPFAM" id="SSF54171">
    <property type="entry name" value="DNA-binding domain"/>
    <property type="match status" value="1"/>
</dbReference>
<sequence length="410" mass="47257">MAKVRKDNKGRNLRPGETQRADGSYMYVYKLGTKKKYLYDSDLASLRVKEKQINKDKDDGIRTQEAMKLTLNDMFKVYMNNNIKLKPSTRANYLYLWDFYVKEEPFANMPLPQIHRSDILAFYTKLLKHGFAINSLESINTIVHPTLEMAVDDDYIRKNPSKGIYRKLKTDGSAPKPKRRIALTKTQQQNFLRFIAKSPTYSHWLPIMTVLLGTGMRVAECTGITKSDINLSENTISVNHNLIYRVIDGKAGFHITTPKTESGTRIIPILYPEVAEQLRLQIETIDALYPDDQLVLGGVHGFVFRNRTGSFMSAHNINRAIERISVTYNMEEMDQAELEDREPDLLPHFSVHNLRHTFCTRLCESTNDVKFIQQVMGHADFSTTMDIYTHITQENMQEKAKSISVNMKLM</sequence>
<dbReference type="InterPro" id="IPR013762">
    <property type="entry name" value="Integrase-like_cat_sf"/>
</dbReference>
<dbReference type="InterPro" id="IPR016177">
    <property type="entry name" value="DNA-bd_dom_sf"/>
</dbReference>
<dbReference type="CDD" id="cd01189">
    <property type="entry name" value="INT_ICEBs1_C_like"/>
    <property type="match status" value="1"/>
</dbReference>
<dbReference type="Gene3D" id="3.30.160.60">
    <property type="entry name" value="Classic Zinc Finger"/>
    <property type="match status" value="1"/>
</dbReference>
<reference evidence="5" key="1">
    <citation type="submission" date="2020-08" db="EMBL/GenBank/DDBJ databases">
        <title>Genome public.</title>
        <authorList>
            <person name="Liu C."/>
            <person name="Sun Q."/>
        </authorList>
    </citation>
    <scope>NUCLEOTIDE SEQUENCE</scope>
    <source>
        <strain evidence="5">NSJ-68</strain>
    </source>
</reference>
<feature type="domain" description="Tyr recombinase" evidence="4">
    <location>
        <begin position="178"/>
        <end position="401"/>
    </location>
</feature>
<dbReference type="EMBL" id="JACOOR010000001">
    <property type="protein sequence ID" value="MBC5658371.1"/>
    <property type="molecule type" value="Genomic_DNA"/>
</dbReference>
<evidence type="ECO:0000256" key="1">
    <source>
        <dbReference type="ARBA" id="ARBA00008857"/>
    </source>
</evidence>
<name>A0A923L9E3_9FIRM</name>
<keyword evidence="3" id="KW-0233">DNA recombination</keyword>
<dbReference type="GO" id="GO:0003677">
    <property type="term" value="F:DNA binding"/>
    <property type="evidence" value="ECO:0007669"/>
    <property type="project" value="UniProtKB-KW"/>
</dbReference>
<accession>A0A923L9E3</accession>
<comment type="caution">
    <text evidence="5">The sequence shown here is derived from an EMBL/GenBank/DDBJ whole genome shotgun (WGS) entry which is preliminary data.</text>
</comment>
<dbReference type="GO" id="GO:0006310">
    <property type="term" value="P:DNA recombination"/>
    <property type="evidence" value="ECO:0007669"/>
    <property type="project" value="UniProtKB-KW"/>
</dbReference>
<evidence type="ECO:0000313" key="5">
    <source>
        <dbReference type="EMBL" id="MBC5658371.1"/>
    </source>
</evidence>
<protein>
    <submittedName>
        <fullName evidence="5">Site-specific integrase</fullName>
    </submittedName>
</protein>
<dbReference type="InterPro" id="IPR011010">
    <property type="entry name" value="DNA_brk_join_enz"/>
</dbReference>
<organism evidence="5 6">
    <name type="scientific">Anaerosacchariphilus hominis</name>
    <dbReference type="NCBI Taxonomy" id="2763017"/>
    <lineage>
        <taxon>Bacteria</taxon>
        <taxon>Bacillati</taxon>
        <taxon>Bacillota</taxon>
        <taxon>Clostridia</taxon>
        <taxon>Lachnospirales</taxon>
        <taxon>Lachnospiraceae</taxon>
        <taxon>Anaerosacchariphilus</taxon>
    </lineage>
</organism>
<comment type="similarity">
    <text evidence="1">Belongs to the 'phage' integrase family.</text>
</comment>
<dbReference type="RefSeq" id="WP_186872898.1">
    <property type="nucleotide sequence ID" value="NZ_JACOOR010000001.1"/>
</dbReference>
<proteinExistence type="inferred from homology"/>
<evidence type="ECO:0000256" key="2">
    <source>
        <dbReference type="ARBA" id="ARBA00023125"/>
    </source>
</evidence>
<dbReference type="GO" id="GO:0008907">
    <property type="term" value="F:integrase activity"/>
    <property type="evidence" value="ECO:0007669"/>
    <property type="project" value="InterPro"/>
</dbReference>
<keyword evidence="2" id="KW-0238">DNA-binding</keyword>
<dbReference type="Proteomes" id="UP000649345">
    <property type="component" value="Unassembled WGS sequence"/>
</dbReference>
<evidence type="ECO:0000256" key="3">
    <source>
        <dbReference type="ARBA" id="ARBA00023172"/>
    </source>
</evidence>
<dbReference type="PANTHER" id="PTHR30349:SF41">
    <property type="entry name" value="INTEGRASE_RECOMBINASE PROTEIN MJ0367-RELATED"/>
    <property type="match status" value="1"/>
</dbReference>
<dbReference type="Pfam" id="PF02920">
    <property type="entry name" value="Integrase_DNA"/>
    <property type="match status" value="1"/>
</dbReference>
<dbReference type="Pfam" id="PF00589">
    <property type="entry name" value="Phage_integrase"/>
    <property type="match status" value="1"/>
</dbReference>
<dbReference type="PROSITE" id="PS51898">
    <property type="entry name" value="TYR_RECOMBINASE"/>
    <property type="match status" value="1"/>
</dbReference>
<dbReference type="Gene3D" id="1.10.443.10">
    <property type="entry name" value="Intergrase catalytic core"/>
    <property type="match status" value="1"/>
</dbReference>
<dbReference type="SUPFAM" id="SSF56349">
    <property type="entry name" value="DNA breaking-rejoining enzymes"/>
    <property type="match status" value="1"/>
</dbReference>
<gene>
    <name evidence="5" type="ORF">H8S44_01040</name>
</gene>
<dbReference type="InterPro" id="IPR002104">
    <property type="entry name" value="Integrase_catalytic"/>
</dbReference>
<dbReference type="Gene3D" id="1.10.150.130">
    <property type="match status" value="1"/>
</dbReference>
<dbReference type="AlphaFoldDB" id="A0A923L9E3"/>
<dbReference type="InterPro" id="IPR050090">
    <property type="entry name" value="Tyrosine_recombinase_XerCD"/>
</dbReference>
<dbReference type="PANTHER" id="PTHR30349">
    <property type="entry name" value="PHAGE INTEGRASE-RELATED"/>
    <property type="match status" value="1"/>
</dbReference>